<accession>A0A8S4RC44</accession>
<evidence type="ECO:0000313" key="1">
    <source>
        <dbReference type="EMBL" id="CAH2234822.1"/>
    </source>
</evidence>
<reference evidence="1" key="1">
    <citation type="submission" date="2022-03" db="EMBL/GenBank/DDBJ databases">
        <authorList>
            <person name="Lindestad O."/>
        </authorList>
    </citation>
    <scope>NUCLEOTIDE SEQUENCE</scope>
</reference>
<dbReference type="EMBL" id="CAKXAJ010025084">
    <property type="protein sequence ID" value="CAH2234822.1"/>
    <property type="molecule type" value="Genomic_DNA"/>
</dbReference>
<evidence type="ECO:0000313" key="2">
    <source>
        <dbReference type="Proteomes" id="UP000838756"/>
    </source>
</evidence>
<sequence>MLALICELLHEDASTTPSDSNPRNPKTAVSFYSPNLSSTLNKTRPKHILYDLDDQDAQSISAPRFRQRRRGPRLLTSFGYGLIATYHGL</sequence>
<organism evidence="1 2">
    <name type="scientific">Pararge aegeria aegeria</name>
    <dbReference type="NCBI Taxonomy" id="348720"/>
    <lineage>
        <taxon>Eukaryota</taxon>
        <taxon>Metazoa</taxon>
        <taxon>Ecdysozoa</taxon>
        <taxon>Arthropoda</taxon>
        <taxon>Hexapoda</taxon>
        <taxon>Insecta</taxon>
        <taxon>Pterygota</taxon>
        <taxon>Neoptera</taxon>
        <taxon>Endopterygota</taxon>
        <taxon>Lepidoptera</taxon>
        <taxon>Glossata</taxon>
        <taxon>Ditrysia</taxon>
        <taxon>Papilionoidea</taxon>
        <taxon>Nymphalidae</taxon>
        <taxon>Satyrinae</taxon>
        <taxon>Satyrini</taxon>
        <taxon>Parargina</taxon>
        <taxon>Pararge</taxon>
    </lineage>
</organism>
<protein>
    <submittedName>
        <fullName evidence="1">Jg13232 protein</fullName>
    </submittedName>
</protein>
<gene>
    <name evidence="1" type="primary">jg13232</name>
    <name evidence="1" type="ORF">PAEG_LOCUS12556</name>
</gene>
<dbReference type="Proteomes" id="UP000838756">
    <property type="component" value="Unassembled WGS sequence"/>
</dbReference>
<keyword evidence="2" id="KW-1185">Reference proteome</keyword>
<dbReference type="AlphaFoldDB" id="A0A8S4RC44"/>
<proteinExistence type="predicted"/>
<name>A0A8S4RC44_9NEOP</name>
<comment type="caution">
    <text evidence="1">The sequence shown here is derived from an EMBL/GenBank/DDBJ whole genome shotgun (WGS) entry which is preliminary data.</text>
</comment>